<keyword evidence="4 11" id="KW-0067">ATP-binding</keyword>
<evidence type="ECO:0000256" key="5">
    <source>
        <dbReference type="ARBA" id="ARBA00022989"/>
    </source>
</evidence>
<evidence type="ECO:0000256" key="4">
    <source>
        <dbReference type="ARBA" id="ARBA00022840"/>
    </source>
</evidence>
<feature type="transmembrane region" description="Helical" evidence="8">
    <location>
        <begin position="272"/>
        <end position="296"/>
    </location>
</feature>
<evidence type="ECO:0000256" key="2">
    <source>
        <dbReference type="ARBA" id="ARBA00022692"/>
    </source>
</evidence>
<keyword evidence="6 8" id="KW-0472">Membrane</keyword>
<accession>A0ABV2KMM0</accession>
<dbReference type="GO" id="GO:0005524">
    <property type="term" value="F:ATP binding"/>
    <property type="evidence" value="ECO:0007669"/>
    <property type="project" value="UniProtKB-KW"/>
</dbReference>
<sequence>MSALDTAIARQPALRRPVGSETLTIPKLDTGPKADTGKRKRRPPSGSSVSPGRLPIALLTAASLIWIGQAALLAAAIGDIAAGAGAGAVIWPAVGVFLLGVLRAAMDRAGSRLAFRAARHELSRLREKAVSALATRSPLDTSRPSSGFVASAMAEQAEAVTPYVSRFQPLRWRAVIVPLAIFACVFPLSWVAALIMLIALPLIPVFMALIGWRAKEASERQLAKMGDMNAFLLDRLRGLATIRSFDAVDRTALRLRDEADLLRRRTMAVLRIAFLSSAVLELFSALGVAMVAVYVGFHFLGQLEFGAWGGRLSLAQGVFILMLAPAFFEPMRELSAVWHDRAAGVAALEALEKVTTAGEPIVAAREAPMAKPGGRRASGVLIDDLHFRHAGSGHAAKDRKVFDGLSLHIEPGERVAVMAASGGGKSTLLALIAGLAMPEAGTIRIGGETLQPETAARLRAGMAWLGQTPHVFPGTLAGNVTLGRAMTAGAVEAALDAARLDEVARQRRRMVLGESGVGLSGGEVLRLAVARAAAAEGAGLVLADEPTAHLDRASADEITDMLLEVANGRTLIVATHDPVLAARMDRVVMLDDRNAGGWPA</sequence>
<feature type="domain" description="ABC transmembrane type-1" evidence="10">
    <location>
        <begin position="56"/>
        <end position="343"/>
    </location>
</feature>
<reference evidence="11 12" key="1">
    <citation type="submission" date="2024-06" db="EMBL/GenBank/DDBJ databases">
        <title>Genomic Encyclopedia of Type Strains, Phase IV (KMG-IV): sequencing the most valuable type-strain genomes for metagenomic binning, comparative biology and taxonomic classification.</title>
        <authorList>
            <person name="Goeker M."/>
        </authorList>
    </citation>
    <scope>NUCLEOTIDE SEQUENCE [LARGE SCALE GENOMIC DNA]</scope>
    <source>
        <strain evidence="11 12">DSM 19730</strain>
    </source>
</reference>
<dbReference type="InterPro" id="IPR014216">
    <property type="entry name" value="ABC_transptr_CydD"/>
</dbReference>
<dbReference type="InterPro" id="IPR027417">
    <property type="entry name" value="P-loop_NTPase"/>
</dbReference>
<evidence type="ECO:0000256" key="6">
    <source>
        <dbReference type="ARBA" id="ARBA00023136"/>
    </source>
</evidence>
<keyword evidence="3" id="KW-0547">Nucleotide-binding</keyword>
<dbReference type="NCBIfam" id="TIGR02857">
    <property type="entry name" value="CydD"/>
    <property type="match status" value="1"/>
</dbReference>
<dbReference type="InterPro" id="IPR011527">
    <property type="entry name" value="ABC1_TM_dom"/>
</dbReference>
<dbReference type="Proteomes" id="UP001549143">
    <property type="component" value="Unassembled WGS sequence"/>
</dbReference>
<dbReference type="EMBL" id="JBEPMN010000010">
    <property type="protein sequence ID" value="MET3662326.1"/>
    <property type="molecule type" value="Genomic_DNA"/>
</dbReference>
<dbReference type="PANTHER" id="PTHR24221">
    <property type="entry name" value="ATP-BINDING CASSETTE SUB-FAMILY B"/>
    <property type="match status" value="1"/>
</dbReference>
<comment type="subcellular location">
    <subcellularLocation>
        <location evidence="1">Cell membrane</location>
        <topology evidence="1">Multi-pass membrane protein</topology>
    </subcellularLocation>
</comment>
<evidence type="ECO:0000259" key="9">
    <source>
        <dbReference type="PROSITE" id="PS50893"/>
    </source>
</evidence>
<dbReference type="InterPro" id="IPR003593">
    <property type="entry name" value="AAA+_ATPase"/>
</dbReference>
<feature type="transmembrane region" description="Helical" evidence="8">
    <location>
        <begin position="194"/>
        <end position="212"/>
    </location>
</feature>
<feature type="transmembrane region" description="Helical" evidence="8">
    <location>
        <begin position="84"/>
        <end position="106"/>
    </location>
</feature>
<dbReference type="SMART" id="SM00382">
    <property type="entry name" value="AAA"/>
    <property type="match status" value="1"/>
</dbReference>
<gene>
    <name evidence="11" type="ORF">ABID44_002663</name>
</gene>
<dbReference type="SUPFAM" id="SSF90123">
    <property type="entry name" value="ABC transporter transmembrane region"/>
    <property type="match status" value="1"/>
</dbReference>
<feature type="region of interest" description="Disordered" evidence="7">
    <location>
        <begin position="1"/>
        <end position="50"/>
    </location>
</feature>
<evidence type="ECO:0000256" key="1">
    <source>
        <dbReference type="ARBA" id="ARBA00004651"/>
    </source>
</evidence>
<name>A0ABV2KMM0_9HYPH</name>
<keyword evidence="5 8" id="KW-1133">Transmembrane helix</keyword>
<dbReference type="PROSITE" id="PS50929">
    <property type="entry name" value="ABC_TM1F"/>
    <property type="match status" value="1"/>
</dbReference>
<evidence type="ECO:0000256" key="8">
    <source>
        <dbReference type="SAM" id="Phobius"/>
    </source>
</evidence>
<evidence type="ECO:0000313" key="12">
    <source>
        <dbReference type="Proteomes" id="UP001549143"/>
    </source>
</evidence>
<dbReference type="InterPro" id="IPR036640">
    <property type="entry name" value="ABC1_TM_sf"/>
</dbReference>
<dbReference type="Pfam" id="PF00005">
    <property type="entry name" value="ABC_tran"/>
    <property type="match status" value="1"/>
</dbReference>
<evidence type="ECO:0000256" key="7">
    <source>
        <dbReference type="SAM" id="MobiDB-lite"/>
    </source>
</evidence>
<dbReference type="Gene3D" id="1.20.1560.10">
    <property type="entry name" value="ABC transporter type 1, transmembrane domain"/>
    <property type="match status" value="1"/>
</dbReference>
<keyword evidence="2 8" id="KW-0812">Transmembrane</keyword>
<dbReference type="SUPFAM" id="SSF52540">
    <property type="entry name" value="P-loop containing nucleoside triphosphate hydrolases"/>
    <property type="match status" value="1"/>
</dbReference>
<proteinExistence type="predicted"/>
<evidence type="ECO:0000313" key="11">
    <source>
        <dbReference type="EMBL" id="MET3662326.1"/>
    </source>
</evidence>
<evidence type="ECO:0000259" key="10">
    <source>
        <dbReference type="PROSITE" id="PS50929"/>
    </source>
</evidence>
<organism evidence="11 12">
    <name type="scientific">Aquamicrobium ahrensii</name>
    <dbReference type="NCBI Taxonomy" id="469551"/>
    <lineage>
        <taxon>Bacteria</taxon>
        <taxon>Pseudomonadati</taxon>
        <taxon>Pseudomonadota</taxon>
        <taxon>Alphaproteobacteria</taxon>
        <taxon>Hyphomicrobiales</taxon>
        <taxon>Phyllobacteriaceae</taxon>
        <taxon>Aquamicrobium</taxon>
    </lineage>
</organism>
<dbReference type="Gene3D" id="3.40.50.300">
    <property type="entry name" value="P-loop containing nucleotide triphosphate hydrolases"/>
    <property type="match status" value="1"/>
</dbReference>
<protein>
    <submittedName>
        <fullName evidence="11">ATP-binding cassette subfamily C protein CydD</fullName>
    </submittedName>
</protein>
<dbReference type="PANTHER" id="PTHR24221:SF590">
    <property type="entry name" value="COMPONENT LINKED WITH THE ASSEMBLY OF CYTOCHROME' TRANSPORT TRANSMEMBRANE ATP-BINDING PROTEIN ABC TRANSPORTER CYDD-RELATED"/>
    <property type="match status" value="1"/>
</dbReference>
<dbReference type="InterPro" id="IPR003439">
    <property type="entry name" value="ABC_transporter-like_ATP-bd"/>
</dbReference>
<feature type="transmembrane region" description="Helical" evidence="8">
    <location>
        <begin position="170"/>
        <end position="188"/>
    </location>
</feature>
<feature type="domain" description="ABC transporter" evidence="9">
    <location>
        <begin position="380"/>
        <end position="599"/>
    </location>
</feature>
<comment type="caution">
    <text evidence="11">The sequence shown here is derived from an EMBL/GenBank/DDBJ whole genome shotgun (WGS) entry which is preliminary data.</text>
</comment>
<dbReference type="PROSITE" id="PS50893">
    <property type="entry name" value="ABC_TRANSPORTER_2"/>
    <property type="match status" value="1"/>
</dbReference>
<keyword evidence="12" id="KW-1185">Reference proteome</keyword>
<dbReference type="Pfam" id="PF00664">
    <property type="entry name" value="ABC_membrane"/>
    <property type="match status" value="1"/>
</dbReference>
<dbReference type="CDD" id="cd18584">
    <property type="entry name" value="ABC_6TM_AarD_CydD"/>
    <property type="match status" value="1"/>
</dbReference>
<evidence type="ECO:0000256" key="3">
    <source>
        <dbReference type="ARBA" id="ARBA00022741"/>
    </source>
</evidence>
<feature type="transmembrane region" description="Helical" evidence="8">
    <location>
        <begin position="56"/>
        <end position="78"/>
    </location>
</feature>
<dbReference type="InterPro" id="IPR039421">
    <property type="entry name" value="Type_1_exporter"/>
</dbReference>